<feature type="transmembrane region" description="Helical" evidence="6">
    <location>
        <begin position="70"/>
        <end position="90"/>
    </location>
</feature>
<dbReference type="Proteomes" id="UP000606396">
    <property type="component" value="Unassembled WGS sequence"/>
</dbReference>
<evidence type="ECO:0000313" key="8">
    <source>
        <dbReference type="Proteomes" id="UP000606396"/>
    </source>
</evidence>
<name>A0ABR8HDD0_NOSPU</name>
<feature type="transmembrane region" description="Helical" evidence="6">
    <location>
        <begin position="38"/>
        <end position="58"/>
    </location>
</feature>
<dbReference type="Pfam" id="PF03239">
    <property type="entry name" value="FTR1"/>
    <property type="match status" value="1"/>
</dbReference>
<evidence type="ECO:0000256" key="6">
    <source>
        <dbReference type="SAM" id="Phobius"/>
    </source>
</evidence>
<evidence type="ECO:0000256" key="4">
    <source>
        <dbReference type="ARBA" id="ARBA00022989"/>
    </source>
</evidence>
<evidence type="ECO:0000256" key="3">
    <source>
        <dbReference type="ARBA" id="ARBA00022692"/>
    </source>
</evidence>
<keyword evidence="8" id="KW-1185">Reference proteome</keyword>
<dbReference type="PANTHER" id="PTHR31632:SF2">
    <property type="entry name" value="PLASMA MEMBRANE IRON PERMEASE"/>
    <property type="match status" value="1"/>
</dbReference>
<sequence>MLATFLIMFREGVEAALIVGIIASYIKQTGRTHLMKAVWMGVILATLLCLALAIILQATSGDFPQQEQELFGGAISVIAVGVLTWMVFWMRRALWFTQ</sequence>
<evidence type="ECO:0000256" key="5">
    <source>
        <dbReference type="ARBA" id="ARBA00023136"/>
    </source>
</evidence>
<evidence type="ECO:0000256" key="1">
    <source>
        <dbReference type="ARBA" id="ARBA00004141"/>
    </source>
</evidence>
<evidence type="ECO:0000256" key="2">
    <source>
        <dbReference type="ARBA" id="ARBA00008333"/>
    </source>
</evidence>
<feature type="transmembrane region" description="Helical" evidence="6">
    <location>
        <begin position="6"/>
        <end position="26"/>
    </location>
</feature>
<dbReference type="RefSeq" id="WP_190950988.1">
    <property type="nucleotide sequence ID" value="NZ_JACJTC010000015.1"/>
</dbReference>
<comment type="similarity">
    <text evidence="2">Belongs to the oxidase-dependent Fe transporter (OFeT) (TC 9.A.10.1) family.</text>
</comment>
<dbReference type="InterPro" id="IPR004923">
    <property type="entry name" value="FTR1/Fip1/EfeU"/>
</dbReference>
<reference evidence="7 8" key="1">
    <citation type="journal article" date="2020" name="ISME J.">
        <title>Comparative genomics reveals insights into cyanobacterial evolution and habitat adaptation.</title>
        <authorList>
            <person name="Chen M.Y."/>
            <person name="Teng W.K."/>
            <person name="Zhao L."/>
            <person name="Hu C.X."/>
            <person name="Zhou Y.K."/>
            <person name="Han B.P."/>
            <person name="Song L.R."/>
            <person name="Shu W.S."/>
        </authorList>
    </citation>
    <scope>NUCLEOTIDE SEQUENCE [LARGE SCALE GENOMIC DNA]</scope>
    <source>
        <strain evidence="7 8">FACHB-252</strain>
    </source>
</reference>
<keyword evidence="4 6" id="KW-1133">Transmembrane helix</keyword>
<dbReference type="PANTHER" id="PTHR31632">
    <property type="entry name" value="IRON TRANSPORTER FTH1"/>
    <property type="match status" value="1"/>
</dbReference>
<comment type="caution">
    <text evidence="7">The sequence shown here is derived from an EMBL/GenBank/DDBJ whole genome shotgun (WGS) entry which is preliminary data.</text>
</comment>
<comment type="subcellular location">
    <subcellularLocation>
        <location evidence="1">Membrane</location>
        <topology evidence="1">Multi-pass membrane protein</topology>
    </subcellularLocation>
</comment>
<organism evidence="7 8">
    <name type="scientific">Nostoc punctiforme FACHB-252</name>
    <dbReference type="NCBI Taxonomy" id="1357509"/>
    <lineage>
        <taxon>Bacteria</taxon>
        <taxon>Bacillati</taxon>
        <taxon>Cyanobacteriota</taxon>
        <taxon>Cyanophyceae</taxon>
        <taxon>Nostocales</taxon>
        <taxon>Nostocaceae</taxon>
        <taxon>Nostoc</taxon>
    </lineage>
</organism>
<keyword evidence="3 6" id="KW-0812">Transmembrane</keyword>
<dbReference type="EMBL" id="JACJTC010000015">
    <property type="protein sequence ID" value="MBD2613818.1"/>
    <property type="molecule type" value="Genomic_DNA"/>
</dbReference>
<proteinExistence type="inferred from homology"/>
<accession>A0ABR8HDD0</accession>
<evidence type="ECO:0000313" key="7">
    <source>
        <dbReference type="EMBL" id="MBD2613818.1"/>
    </source>
</evidence>
<gene>
    <name evidence="7" type="ORF">H6G94_21480</name>
</gene>
<keyword evidence="5 6" id="KW-0472">Membrane</keyword>
<protein>
    <submittedName>
        <fullName evidence="7">FTR1 family protein</fullName>
    </submittedName>
</protein>